<proteinExistence type="predicted"/>
<keyword evidence="2" id="KW-1185">Reference proteome</keyword>
<dbReference type="Proteomes" id="UP000305654">
    <property type="component" value="Unassembled WGS sequence"/>
</dbReference>
<accession>A0A5R9JD63</accession>
<evidence type="ECO:0000313" key="2">
    <source>
        <dbReference type="Proteomes" id="UP000305654"/>
    </source>
</evidence>
<gene>
    <name evidence="1" type="ORF">FE263_09290</name>
</gene>
<reference evidence="1 2" key="1">
    <citation type="submission" date="2019-05" db="EMBL/GenBank/DDBJ databases">
        <authorList>
            <person name="Pankratov T."/>
            <person name="Grouzdev D."/>
        </authorList>
    </citation>
    <scope>NUCLEOTIDE SEQUENCE [LARGE SCALE GENOMIC DNA]</scope>
    <source>
        <strain evidence="1 2">KEBCLARHB70R</strain>
    </source>
</reference>
<organism evidence="1 2">
    <name type="scientific">Lichenicoccus roseus</name>
    <dbReference type="NCBI Taxonomy" id="2683649"/>
    <lineage>
        <taxon>Bacteria</taxon>
        <taxon>Pseudomonadati</taxon>
        <taxon>Pseudomonadota</taxon>
        <taxon>Alphaproteobacteria</taxon>
        <taxon>Acetobacterales</taxon>
        <taxon>Acetobacteraceae</taxon>
        <taxon>Lichenicoccus</taxon>
    </lineage>
</organism>
<name>A0A5R9JD63_9PROT</name>
<dbReference type="RefSeq" id="WP_138325631.1">
    <property type="nucleotide sequence ID" value="NZ_VCDI01000002.1"/>
</dbReference>
<sequence length="104" mass="11326">MAGEIGGGGQKLRSEIRTVRLFLSPTITTDLRLRRLGGSCQEFDVLPGTIGPHDVPLEVAETMLCHVDRLARDVGSPRSSVGLRRAYGVLAGRLRRAIMEARQS</sequence>
<dbReference type="AlphaFoldDB" id="A0A5R9JD63"/>
<protein>
    <submittedName>
        <fullName evidence="1">Uncharacterized protein</fullName>
    </submittedName>
</protein>
<evidence type="ECO:0000313" key="1">
    <source>
        <dbReference type="EMBL" id="TLU73551.1"/>
    </source>
</evidence>
<comment type="caution">
    <text evidence="1">The sequence shown here is derived from an EMBL/GenBank/DDBJ whole genome shotgun (WGS) entry which is preliminary data.</text>
</comment>
<dbReference type="EMBL" id="VCDI01000002">
    <property type="protein sequence ID" value="TLU73551.1"/>
    <property type="molecule type" value="Genomic_DNA"/>
</dbReference>